<evidence type="ECO:0000313" key="2">
    <source>
        <dbReference type="Proteomes" id="UP000825483"/>
    </source>
</evidence>
<protein>
    <submittedName>
        <fullName evidence="1">Uncharacterized protein</fullName>
    </submittedName>
</protein>
<reference evidence="1" key="1">
    <citation type="journal article" date="2022" name="Int. J. Syst. Evol. Microbiol.">
        <title>Prevotella lacticifex sp. nov., isolated from the rumen of cows.</title>
        <authorList>
            <person name="Shinkai T."/>
            <person name="Ikeyama N."/>
            <person name="Kumagai M."/>
            <person name="Ohmori H."/>
            <person name="Sakamoto M."/>
            <person name="Ohkuma M."/>
            <person name="Mitsumori M."/>
        </authorList>
    </citation>
    <scope>NUCLEOTIDE SEQUENCE</scope>
    <source>
        <strain evidence="1">R5076</strain>
    </source>
</reference>
<comment type="caution">
    <text evidence="1">The sequence shown here is derived from an EMBL/GenBank/DDBJ whole genome shotgun (WGS) entry which is preliminary data.</text>
</comment>
<evidence type="ECO:0000313" key="1">
    <source>
        <dbReference type="EMBL" id="GJG57299.1"/>
    </source>
</evidence>
<accession>A0A9R1C785</accession>
<sequence length="610" mass="63859">MGAMVLATPLFLSSCSSSDDIADNPGNTTGEAVKTSFTLSVGLPGGSSSNAKPSTRMSDTEVQSTGNFRGIDNINLIPFAKTSAIASTDVRLGSNITLPSSATNGQNNVYESSAAKGTDHATVYANVSVPVGTASFLFYGKAIDNTAATAITSDADKHKFGTLTSEGLTGEPAAIKFSPVQIYTAGKADDKATTLADYLTSIASTKITVDGADVAWSATDNANNTIYPLYQQFIKIETGSSASVRAALQTIYESLKNNTDAMSKAVITSIKAKASVSDDGVVTLNEALQGFPGNLSTPIPDGCALVKWNTTNNKFEANLSGTSTSGQMTQRPADLVYPANLQYYANTTLKTSDTDQSSAYDGSNTWTRILEKYTTGTAVGPTTRSVALKDQIQYAVGRLDVTVKAGASTLNDREGKAISLTNGSKPSFPISAVLVGGQKQVVYDFTPTTTTDAKEYTIYDNAVPAAWGTTGVATDPSTVNHTLVLANAASTSVNIAVEFTNNSGTEFVGKDGIIGKGAKFYLLATLDPSSATETEKAKTGSQVFKQDFTTTAKLTINTNTGTTSGGSTVYDKGLANAYNVLPDLRTPKLSLGMSVDLNWQTGMTFEEEFK</sequence>
<gene>
    <name evidence="1" type="ORF">PRLR5076_01500</name>
</gene>
<name>A0A9R1C785_9BACT</name>
<proteinExistence type="predicted"/>
<keyword evidence="2" id="KW-1185">Reference proteome</keyword>
<dbReference type="Proteomes" id="UP000825483">
    <property type="component" value="Unassembled WGS sequence"/>
</dbReference>
<dbReference type="EMBL" id="BPUB01000001">
    <property type="protein sequence ID" value="GJG57299.1"/>
    <property type="molecule type" value="Genomic_DNA"/>
</dbReference>
<organism evidence="1 2">
    <name type="scientific">Prevotella lacticifex</name>
    <dbReference type="NCBI Taxonomy" id="2854755"/>
    <lineage>
        <taxon>Bacteria</taxon>
        <taxon>Pseudomonadati</taxon>
        <taxon>Bacteroidota</taxon>
        <taxon>Bacteroidia</taxon>
        <taxon>Bacteroidales</taxon>
        <taxon>Prevotellaceae</taxon>
        <taxon>Prevotella</taxon>
    </lineage>
</organism>
<dbReference type="AlphaFoldDB" id="A0A9R1C785"/>